<evidence type="ECO:0000313" key="2">
    <source>
        <dbReference type="EMBL" id="ROT43021.1"/>
    </source>
</evidence>
<feature type="compositionally biased region" description="Basic and acidic residues" evidence="1">
    <location>
        <begin position="7"/>
        <end position="21"/>
    </location>
</feature>
<dbReference type="RefSeq" id="XP_028470827.1">
    <property type="nucleotide sequence ID" value="XM_028610365.1"/>
</dbReference>
<sequence>MAGRSSDPPRTDDGLHDVRDLGQRQLPRVRIKVETTNVAGETWSCDISFENPQPVHNDLIQELRSLTTKLLKMETIRNIKRVAIVEDDDHHTAGRGGNSVGSTNSASTPRNSPTKPTLNPKARPFSPVTGSKTSARIVDPPAKKTGTGVTRTIKHTHANPPKQEDATSFAVERLNNILSSDTLLREMLMKKGHKVYDFYDVDEDLTEPGHVESGRSDMTNNMEKTMAHVAEKIQKAELDSKKEVVSNRRDAEAAITPTSSATVQEGVNNDGVKDDMKRHEEHHSQSEPGPSHTPTGPKKAIEKLINFDEDVVVDSSSKVQQQSGHTAFVSYPVSSKPQQPTQATRKILDPLIWSQFEKFQLSITAKKPEAEKDAADTSASVAVGSCDPQADDAKRDPPHLSVGRDVREPDSRSSRGTRTTTETRPRQAEKPRSAGSAPGSASGSEKGERMETRLASRRARNPPSLPQKGQSRHNKRPSRVELPPNDIDTTVWRSARAKSPPTKVMPPRGFW</sequence>
<dbReference type="Proteomes" id="UP000272025">
    <property type="component" value="Unassembled WGS sequence"/>
</dbReference>
<reference evidence="2 3" key="1">
    <citation type="journal article" date="2018" name="Mol. Ecol.">
        <title>The obligate alkalophilic soda-lake fungus Sodiomyces alkalinus has shifted to a protein diet.</title>
        <authorList>
            <person name="Grum-Grzhimaylo A.A."/>
            <person name="Falkoski D.L."/>
            <person name="van den Heuvel J."/>
            <person name="Valero-Jimenez C.A."/>
            <person name="Min B."/>
            <person name="Choi I.G."/>
            <person name="Lipzen A."/>
            <person name="Daum C.G."/>
            <person name="Aanen D.K."/>
            <person name="Tsang A."/>
            <person name="Henrissat B."/>
            <person name="Bilanenko E.N."/>
            <person name="de Vries R.P."/>
            <person name="van Kan J.A.L."/>
            <person name="Grigoriev I.V."/>
            <person name="Debets A.J.M."/>
        </authorList>
    </citation>
    <scope>NUCLEOTIDE SEQUENCE [LARGE SCALE GENOMIC DNA]</scope>
    <source>
        <strain evidence="2 3">F11</strain>
    </source>
</reference>
<feature type="compositionally biased region" description="Polar residues" evidence="1">
    <location>
        <begin position="332"/>
        <end position="344"/>
    </location>
</feature>
<dbReference type="GeneID" id="39578843"/>
<dbReference type="AlphaFoldDB" id="A0A3N2Q8B8"/>
<feature type="compositionally biased region" description="Polar residues" evidence="1">
    <location>
        <begin position="256"/>
        <end position="267"/>
    </location>
</feature>
<feature type="compositionally biased region" description="Polar residues" evidence="1">
    <location>
        <begin position="100"/>
        <end position="117"/>
    </location>
</feature>
<feature type="compositionally biased region" description="Basic and acidic residues" evidence="1">
    <location>
        <begin position="271"/>
        <end position="285"/>
    </location>
</feature>
<feature type="compositionally biased region" description="Basic and acidic residues" evidence="1">
    <location>
        <begin position="391"/>
        <end position="413"/>
    </location>
</feature>
<accession>A0A3N2Q8B8</accession>
<feature type="compositionally biased region" description="Basic and acidic residues" evidence="1">
    <location>
        <begin position="421"/>
        <end position="432"/>
    </location>
</feature>
<feature type="compositionally biased region" description="Basic and acidic residues" evidence="1">
    <location>
        <begin position="445"/>
        <end position="454"/>
    </location>
</feature>
<evidence type="ECO:0000313" key="3">
    <source>
        <dbReference type="Proteomes" id="UP000272025"/>
    </source>
</evidence>
<feature type="region of interest" description="Disordered" evidence="1">
    <location>
        <begin position="89"/>
        <end position="163"/>
    </location>
</feature>
<organism evidence="2 3">
    <name type="scientific">Sodiomyces alkalinus (strain CBS 110278 / VKM F-3762 / F11)</name>
    <name type="common">Alkaliphilic filamentous fungus</name>
    <dbReference type="NCBI Taxonomy" id="1314773"/>
    <lineage>
        <taxon>Eukaryota</taxon>
        <taxon>Fungi</taxon>
        <taxon>Dikarya</taxon>
        <taxon>Ascomycota</taxon>
        <taxon>Pezizomycotina</taxon>
        <taxon>Sordariomycetes</taxon>
        <taxon>Hypocreomycetidae</taxon>
        <taxon>Glomerellales</taxon>
        <taxon>Plectosphaerellaceae</taxon>
        <taxon>Sodiomyces</taxon>
    </lineage>
</organism>
<protein>
    <submittedName>
        <fullName evidence="2">Uncharacterized protein</fullName>
    </submittedName>
</protein>
<evidence type="ECO:0000256" key="1">
    <source>
        <dbReference type="SAM" id="MobiDB-lite"/>
    </source>
</evidence>
<feature type="compositionally biased region" description="Low complexity" evidence="1">
    <location>
        <begin position="433"/>
        <end position="444"/>
    </location>
</feature>
<name>A0A3N2Q8B8_SODAK</name>
<feature type="region of interest" description="Disordered" evidence="1">
    <location>
        <begin position="1"/>
        <end position="21"/>
    </location>
</feature>
<feature type="region of interest" description="Disordered" evidence="1">
    <location>
        <begin position="315"/>
        <end position="344"/>
    </location>
</feature>
<proteinExistence type="predicted"/>
<gene>
    <name evidence="2" type="ORF">SODALDRAFT_327195</name>
</gene>
<feature type="region of interest" description="Disordered" evidence="1">
    <location>
        <begin position="242"/>
        <end position="300"/>
    </location>
</feature>
<feature type="compositionally biased region" description="Basic and acidic residues" evidence="1">
    <location>
        <begin position="242"/>
        <end position="252"/>
    </location>
</feature>
<feature type="region of interest" description="Disordered" evidence="1">
    <location>
        <begin position="368"/>
        <end position="511"/>
    </location>
</feature>
<dbReference type="EMBL" id="ML119051">
    <property type="protein sequence ID" value="ROT43021.1"/>
    <property type="molecule type" value="Genomic_DNA"/>
</dbReference>
<keyword evidence="3" id="KW-1185">Reference proteome</keyword>